<protein>
    <submittedName>
        <fullName evidence="1">Uncharacterized protein</fullName>
    </submittedName>
</protein>
<organism evidence="1 2">
    <name type="scientific">Prorocentrum cordatum</name>
    <dbReference type="NCBI Taxonomy" id="2364126"/>
    <lineage>
        <taxon>Eukaryota</taxon>
        <taxon>Sar</taxon>
        <taxon>Alveolata</taxon>
        <taxon>Dinophyceae</taxon>
        <taxon>Prorocentrales</taxon>
        <taxon>Prorocentraceae</taxon>
        <taxon>Prorocentrum</taxon>
    </lineage>
</organism>
<comment type="caution">
    <text evidence="1">The sequence shown here is derived from an EMBL/GenBank/DDBJ whole genome shotgun (WGS) entry which is preliminary data.</text>
</comment>
<sequence>MSCSDIRAEDVTGIKPGTRAAPTMKKRVVFKGGRGNKRTFAERLAELAKGVKRSSASKQQKEALAILKVRIKPVRKEKALLGAFRELLRSRAADPGATLLAEYAASVTGIKLRTPVLMGMTNPAWLARRGGGPEKPFALEDAQKMTFLHRVTKEKVKGLVRQCPLLQEAKRFLRAVSGLGLPTWVKMGVVSVGFAVRCAPWLRHAAAFLKKEGCDIFELVCTFRDGQHLSGMALEFTPSRFVPRRLLPSGKSQRPTTDVNKVTGSTAFGCLAAFRHESPAPPLAEDQDGEGESSLKSSANSNGYLKLCAALGKKHAFESLRAAFQEHLLALDVPEAARPELTALAEKVQSGDTAGNTCKVISMCQTLAFGKATNEAAHKIEVMPSEAAEAVKSQVGFYG</sequence>
<name>A0ABN9Q1F1_9DINO</name>
<proteinExistence type="predicted"/>
<keyword evidence="2" id="KW-1185">Reference proteome</keyword>
<evidence type="ECO:0000313" key="2">
    <source>
        <dbReference type="Proteomes" id="UP001189429"/>
    </source>
</evidence>
<gene>
    <name evidence="1" type="ORF">PCOR1329_LOCUS7910</name>
</gene>
<reference evidence="1" key="1">
    <citation type="submission" date="2023-10" db="EMBL/GenBank/DDBJ databases">
        <authorList>
            <person name="Chen Y."/>
            <person name="Shah S."/>
            <person name="Dougan E. K."/>
            <person name="Thang M."/>
            <person name="Chan C."/>
        </authorList>
    </citation>
    <scope>NUCLEOTIDE SEQUENCE [LARGE SCALE GENOMIC DNA]</scope>
</reference>
<evidence type="ECO:0000313" key="1">
    <source>
        <dbReference type="EMBL" id="CAK0799458.1"/>
    </source>
</evidence>
<dbReference type="EMBL" id="CAUYUJ010002157">
    <property type="protein sequence ID" value="CAK0799458.1"/>
    <property type="molecule type" value="Genomic_DNA"/>
</dbReference>
<accession>A0ABN9Q1F1</accession>
<dbReference type="Proteomes" id="UP001189429">
    <property type="component" value="Unassembled WGS sequence"/>
</dbReference>